<dbReference type="Gene3D" id="2.60.120.10">
    <property type="entry name" value="Jelly Rolls"/>
    <property type="match status" value="1"/>
</dbReference>
<dbReference type="KEGG" id="ccoc:CCON33237_1253"/>
<dbReference type="InterPro" id="IPR014710">
    <property type="entry name" value="RmlC-like_jellyroll"/>
</dbReference>
<dbReference type="CDD" id="cd00092">
    <property type="entry name" value="HTH_CRP"/>
    <property type="match status" value="1"/>
</dbReference>
<dbReference type="SUPFAM" id="SSF51206">
    <property type="entry name" value="cAMP-binding domain-like"/>
    <property type="match status" value="1"/>
</dbReference>
<dbReference type="SMART" id="SM00419">
    <property type="entry name" value="HTH_CRP"/>
    <property type="match status" value="1"/>
</dbReference>
<protein>
    <submittedName>
        <fullName evidence="5">Transcriptional regulator, Crp family</fullName>
    </submittedName>
</protein>
<dbReference type="Pfam" id="PF13545">
    <property type="entry name" value="HTH_Crp_2"/>
    <property type="match status" value="1"/>
</dbReference>
<organism evidence="5 6">
    <name type="scientific">Campylobacter concisus</name>
    <dbReference type="NCBI Taxonomy" id="199"/>
    <lineage>
        <taxon>Bacteria</taxon>
        <taxon>Pseudomonadati</taxon>
        <taxon>Campylobacterota</taxon>
        <taxon>Epsilonproteobacteria</taxon>
        <taxon>Campylobacterales</taxon>
        <taxon>Campylobacteraceae</taxon>
        <taxon>Campylobacter</taxon>
    </lineage>
</organism>
<keyword evidence="1" id="KW-0805">Transcription regulation</keyword>
<dbReference type="GO" id="GO:0003677">
    <property type="term" value="F:DNA binding"/>
    <property type="evidence" value="ECO:0007669"/>
    <property type="project" value="UniProtKB-KW"/>
</dbReference>
<name>A0A0M4SHW4_9BACT</name>
<sequence length="214" mass="24363">MLSEELKEILRERFTNNFDLASEDLNAIFANAYLKTVKKGDIFYSGNDCFGFIFILKGVLRAFVSSNAKEITIFRLTKDESCVLCDTCSINSLENKVSVEIEQDSEIIVIPARIYKPLKEKYPSILNFTLKIVADRFARTINVMEQALFLPLSARIMNFLSQSIENLNENFIKITHEELANHLGSAREAVSRVLKELERSGQITQSRGEIRLVS</sequence>
<keyword evidence="3" id="KW-0804">Transcription</keyword>
<gene>
    <name evidence="5" type="ORF">CCON33237_1253</name>
</gene>
<evidence type="ECO:0000256" key="1">
    <source>
        <dbReference type="ARBA" id="ARBA00023015"/>
    </source>
</evidence>
<evidence type="ECO:0000313" key="5">
    <source>
        <dbReference type="EMBL" id="ALF47915.1"/>
    </source>
</evidence>
<dbReference type="EMBL" id="CP012541">
    <property type="protein sequence ID" value="ALF47915.1"/>
    <property type="molecule type" value="Genomic_DNA"/>
</dbReference>
<dbReference type="InterPro" id="IPR012318">
    <property type="entry name" value="HTH_CRP"/>
</dbReference>
<reference evidence="6" key="1">
    <citation type="submission" date="2015-08" db="EMBL/GenBank/DDBJ databases">
        <title>Comparative genomics of the Campylobacter concisus group.</title>
        <authorList>
            <person name="Miller W.G."/>
            <person name="Yee E."/>
            <person name="Chapman M.H."/>
            <person name="Huynh S."/>
            <person name="Bono J.L."/>
            <person name="On S.L.W."/>
            <person name="St Leger J."/>
            <person name="Foster G."/>
            <person name="Parker C.T."/>
        </authorList>
    </citation>
    <scope>NUCLEOTIDE SEQUENCE [LARGE SCALE GENOMIC DNA]</scope>
    <source>
        <strain evidence="6">ATCC 33237</strain>
    </source>
</reference>
<dbReference type="PROSITE" id="PS51063">
    <property type="entry name" value="HTH_CRP_2"/>
    <property type="match status" value="1"/>
</dbReference>
<dbReference type="GO" id="GO:0006355">
    <property type="term" value="P:regulation of DNA-templated transcription"/>
    <property type="evidence" value="ECO:0007669"/>
    <property type="project" value="InterPro"/>
</dbReference>
<dbReference type="PATRIC" id="fig|199.248.peg.1291"/>
<evidence type="ECO:0000256" key="3">
    <source>
        <dbReference type="ARBA" id="ARBA00023163"/>
    </source>
</evidence>
<dbReference type="GeneID" id="28662928"/>
<proteinExistence type="predicted"/>
<evidence type="ECO:0000259" key="4">
    <source>
        <dbReference type="PROSITE" id="PS51063"/>
    </source>
</evidence>
<evidence type="ECO:0000313" key="6">
    <source>
        <dbReference type="Proteomes" id="UP000066049"/>
    </source>
</evidence>
<dbReference type="InterPro" id="IPR018490">
    <property type="entry name" value="cNMP-bd_dom_sf"/>
</dbReference>
<keyword evidence="2" id="KW-0238">DNA-binding</keyword>
<dbReference type="AlphaFoldDB" id="A0A0M4SHW4"/>
<accession>A0A0M4SHW4</accession>
<dbReference type="Proteomes" id="UP000066049">
    <property type="component" value="Chromosome"/>
</dbReference>
<dbReference type="SUPFAM" id="SSF46785">
    <property type="entry name" value="Winged helix' DNA-binding domain"/>
    <property type="match status" value="1"/>
</dbReference>
<dbReference type="InterPro" id="IPR036390">
    <property type="entry name" value="WH_DNA-bd_sf"/>
</dbReference>
<dbReference type="Gene3D" id="1.10.10.10">
    <property type="entry name" value="Winged helix-like DNA-binding domain superfamily/Winged helix DNA-binding domain"/>
    <property type="match status" value="1"/>
</dbReference>
<evidence type="ECO:0000256" key="2">
    <source>
        <dbReference type="ARBA" id="ARBA00023125"/>
    </source>
</evidence>
<dbReference type="InterPro" id="IPR036388">
    <property type="entry name" value="WH-like_DNA-bd_sf"/>
</dbReference>
<feature type="domain" description="HTH crp-type" evidence="4">
    <location>
        <begin position="150"/>
        <end position="214"/>
    </location>
</feature>
<dbReference type="PRINTS" id="PR00034">
    <property type="entry name" value="HTHCRP"/>
</dbReference>
<dbReference type="RefSeq" id="WP_054196876.1">
    <property type="nucleotide sequence ID" value="NZ_CABMKQ010000010.1"/>
</dbReference>